<accession>A0A9R0EH26</accession>
<feature type="signal peptide" evidence="2">
    <location>
        <begin position="1"/>
        <end position="21"/>
    </location>
</feature>
<proteinExistence type="predicted"/>
<evidence type="ECO:0000313" key="3">
    <source>
        <dbReference type="Proteomes" id="UP000829999"/>
    </source>
</evidence>
<keyword evidence="2" id="KW-0732">Signal</keyword>
<organism evidence="3 4">
    <name type="scientific">Spodoptera frugiperda</name>
    <name type="common">Fall armyworm</name>
    <dbReference type="NCBI Taxonomy" id="7108"/>
    <lineage>
        <taxon>Eukaryota</taxon>
        <taxon>Metazoa</taxon>
        <taxon>Ecdysozoa</taxon>
        <taxon>Arthropoda</taxon>
        <taxon>Hexapoda</taxon>
        <taxon>Insecta</taxon>
        <taxon>Pterygota</taxon>
        <taxon>Neoptera</taxon>
        <taxon>Endopterygota</taxon>
        <taxon>Lepidoptera</taxon>
        <taxon>Glossata</taxon>
        <taxon>Ditrysia</taxon>
        <taxon>Noctuoidea</taxon>
        <taxon>Noctuidae</taxon>
        <taxon>Amphipyrinae</taxon>
        <taxon>Spodoptera</taxon>
    </lineage>
</organism>
<reference evidence="4" key="1">
    <citation type="submission" date="2025-08" db="UniProtKB">
        <authorList>
            <consortium name="RefSeq"/>
        </authorList>
    </citation>
    <scope>IDENTIFICATION</scope>
    <source>
        <tissue evidence="4">Whole larval tissue</tissue>
    </source>
</reference>
<dbReference type="OrthoDB" id="7440703at2759"/>
<keyword evidence="3" id="KW-1185">Reference proteome</keyword>
<sequence length="193" mass="22500">MFLLFYLFVFHIFLSWNPCNSQYVGYSITRLREKIINMVRELILDAMVKMGQIECFKKELEGETAFKLGHLQYEVKDRVRRILIIYRHTERLNKKNLKERMCITEMVDVDNLYHDAITFIDMMKDLMGVENIAPGKPVFRSGDTQQVWKQVVENQESDPVPPTAPPPPPTTPSGKRSNGAWNYAPEPDSDLFK</sequence>
<dbReference type="Proteomes" id="UP000829999">
    <property type="component" value="Chromosome 25"/>
</dbReference>
<evidence type="ECO:0000256" key="1">
    <source>
        <dbReference type="SAM" id="MobiDB-lite"/>
    </source>
</evidence>
<dbReference type="GeneID" id="118265095"/>
<feature type="compositionally biased region" description="Pro residues" evidence="1">
    <location>
        <begin position="159"/>
        <end position="171"/>
    </location>
</feature>
<feature type="chain" id="PRO_5040155460" evidence="2">
    <location>
        <begin position="22"/>
        <end position="193"/>
    </location>
</feature>
<gene>
    <name evidence="4" type="primary">LOC118265095</name>
</gene>
<evidence type="ECO:0000313" key="4">
    <source>
        <dbReference type="RefSeq" id="XP_035433705.1"/>
    </source>
</evidence>
<dbReference type="RefSeq" id="XP_035433705.1">
    <property type="nucleotide sequence ID" value="XM_035577812.2"/>
</dbReference>
<name>A0A9R0EH26_SPOFR</name>
<dbReference type="AlphaFoldDB" id="A0A9R0EH26"/>
<feature type="region of interest" description="Disordered" evidence="1">
    <location>
        <begin position="149"/>
        <end position="193"/>
    </location>
</feature>
<evidence type="ECO:0000256" key="2">
    <source>
        <dbReference type="SAM" id="SignalP"/>
    </source>
</evidence>
<protein>
    <submittedName>
        <fullName evidence="4">Uncharacterized protein LOC118265095</fullName>
    </submittedName>
</protein>